<keyword evidence="6" id="KW-1133">Transmembrane helix</keyword>
<keyword evidence="1" id="KW-0677">Repeat</keyword>
<proteinExistence type="predicted"/>
<dbReference type="GO" id="GO:0046813">
    <property type="term" value="P:receptor-mediated virion attachment to host cell"/>
    <property type="evidence" value="ECO:0007669"/>
    <property type="project" value="TreeGrafter"/>
</dbReference>
<feature type="coiled-coil region" evidence="4">
    <location>
        <begin position="135"/>
        <end position="169"/>
    </location>
</feature>
<dbReference type="SUPFAM" id="SSF48452">
    <property type="entry name" value="TPR-like"/>
    <property type="match status" value="1"/>
</dbReference>
<keyword evidence="6" id="KW-0812">Transmembrane</keyword>
<dbReference type="PANTHER" id="PTHR44858:SF1">
    <property type="entry name" value="UDP-N-ACETYLGLUCOSAMINE--PEPTIDE N-ACETYLGLUCOSAMINYLTRANSFERASE SPINDLY-RELATED"/>
    <property type="match status" value="1"/>
</dbReference>
<dbReference type="SMART" id="SM00028">
    <property type="entry name" value="TPR"/>
    <property type="match status" value="2"/>
</dbReference>
<gene>
    <name evidence="7" type="ORF">NIES593_16665</name>
</gene>
<feature type="compositionally biased region" description="Basic and acidic residues" evidence="5">
    <location>
        <begin position="273"/>
        <end position="283"/>
    </location>
</feature>
<dbReference type="Gene3D" id="1.25.40.10">
    <property type="entry name" value="Tetratricopeptide repeat domain"/>
    <property type="match status" value="1"/>
</dbReference>
<protein>
    <submittedName>
        <fullName evidence="7">Uncharacterized protein</fullName>
    </submittedName>
</protein>
<dbReference type="RefSeq" id="WP_073600663.1">
    <property type="nucleotide sequence ID" value="NZ_MRCB01000023.1"/>
</dbReference>
<dbReference type="PROSITE" id="PS50005">
    <property type="entry name" value="TPR"/>
    <property type="match status" value="1"/>
</dbReference>
<dbReference type="InterPro" id="IPR019734">
    <property type="entry name" value="TPR_rpt"/>
</dbReference>
<feature type="transmembrane region" description="Helical" evidence="6">
    <location>
        <begin position="38"/>
        <end position="58"/>
    </location>
</feature>
<evidence type="ECO:0000256" key="6">
    <source>
        <dbReference type="SAM" id="Phobius"/>
    </source>
</evidence>
<sequence>MEKPLENPQATVKSASGLNTLDIIALVSAAGGSVASLVFQQVAFAAIPLSASVAFHVFNRKQLMTQMADSQQVAIAQLNQQISQQLSGVQKSIAELNQFQQKSVAQLSQQTQAHQASLDTLSGQLGELQKFTANLNQETHKLNDFDRALESQQKQLEAVVLEMREIQEITQKMSANPNSAEFYFQRGFSQERLGDKQKAIEDYSEAIRLDPTYANAYFHRGMLNKDIGHRKMAVEDFRKAAKYFLEQGDIGNYQKARNLSQGMHDFRTVAKHEEPETNNHFSERIPVSGLFE</sequence>
<dbReference type="InterPro" id="IPR011990">
    <property type="entry name" value="TPR-like_helical_dom_sf"/>
</dbReference>
<dbReference type="PROSITE" id="PS50293">
    <property type="entry name" value="TPR_REGION"/>
    <property type="match status" value="1"/>
</dbReference>
<dbReference type="PANTHER" id="PTHR44858">
    <property type="entry name" value="TETRATRICOPEPTIDE REPEAT PROTEIN 6"/>
    <property type="match status" value="1"/>
</dbReference>
<name>A0A1U7HBS7_9CYAN</name>
<evidence type="ECO:0000256" key="1">
    <source>
        <dbReference type="ARBA" id="ARBA00022737"/>
    </source>
</evidence>
<dbReference type="GO" id="GO:0009279">
    <property type="term" value="C:cell outer membrane"/>
    <property type="evidence" value="ECO:0007669"/>
    <property type="project" value="TreeGrafter"/>
</dbReference>
<accession>A0A1U7HBS7</accession>
<dbReference type="OrthoDB" id="421195at2"/>
<keyword evidence="6" id="KW-0472">Membrane</keyword>
<feature type="region of interest" description="Disordered" evidence="5">
    <location>
        <begin position="273"/>
        <end position="292"/>
    </location>
</feature>
<keyword evidence="4" id="KW-0175">Coiled coil</keyword>
<dbReference type="Pfam" id="PF13414">
    <property type="entry name" value="TPR_11"/>
    <property type="match status" value="1"/>
</dbReference>
<evidence type="ECO:0000256" key="3">
    <source>
        <dbReference type="PROSITE-ProRule" id="PRU00339"/>
    </source>
</evidence>
<evidence type="ECO:0000313" key="7">
    <source>
        <dbReference type="EMBL" id="OKH21062.1"/>
    </source>
</evidence>
<evidence type="ECO:0000313" key="8">
    <source>
        <dbReference type="Proteomes" id="UP000186868"/>
    </source>
</evidence>
<keyword evidence="2 3" id="KW-0802">TPR repeat</keyword>
<dbReference type="AlphaFoldDB" id="A0A1U7HBS7"/>
<keyword evidence="8" id="KW-1185">Reference proteome</keyword>
<dbReference type="EMBL" id="MRCB01000023">
    <property type="protein sequence ID" value="OKH21062.1"/>
    <property type="molecule type" value="Genomic_DNA"/>
</dbReference>
<dbReference type="STRING" id="1921803.NIES593_16665"/>
<organism evidence="7 8">
    <name type="scientific">Hydrococcus rivularis NIES-593</name>
    <dbReference type="NCBI Taxonomy" id="1921803"/>
    <lineage>
        <taxon>Bacteria</taxon>
        <taxon>Bacillati</taxon>
        <taxon>Cyanobacteriota</taxon>
        <taxon>Cyanophyceae</taxon>
        <taxon>Pleurocapsales</taxon>
        <taxon>Hydrococcaceae</taxon>
        <taxon>Hydrococcus</taxon>
    </lineage>
</organism>
<comment type="caution">
    <text evidence="7">The sequence shown here is derived from an EMBL/GenBank/DDBJ whole genome shotgun (WGS) entry which is preliminary data.</text>
</comment>
<evidence type="ECO:0000256" key="4">
    <source>
        <dbReference type="SAM" id="Coils"/>
    </source>
</evidence>
<evidence type="ECO:0000256" key="5">
    <source>
        <dbReference type="SAM" id="MobiDB-lite"/>
    </source>
</evidence>
<evidence type="ECO:0000256" key="2">
    <source>
        <dbReference type="ARBA" id="ARBA00022803"/>
    </source>
</evidence>
<reference evidence="7 8" key="1">
    <citation type="submission" date="2016-11" db="EMBL/GenBank/DDBJ databases">
        <title>Draft Genome Sequences of Nine Cyanobacterial Strains from Diverse Habitats.</title>
        <authorList>
            <person name="Zhu T."/>
            <person name="Hou S."/>
            <person name="Lu X."/>
            <person name="Hess W.R."/>
        </authorList>
    </citation>
    <scope>NUCLEOTIDE SEQUENCE [LARGE SCALE GENOMIC DNA]</scope>
    <source>
        <strain evidence="7 8">NIES-593</strain>
    </source>
</reference>
<dbReference type="Proteomes" id="UP000186868">
    <property type="component" value="Unassembled WGS sequence"/>
</dbReference>
<feature type="repeat" description="TPR" evidence="3">
    <location>
        <begin position="180"/>
        <end position="213"/>
    </location>
</feature>
<dbReference type="InterPro" id="IPR050498">
    <property type="entry name" value="Ycf3"/>
</dbReference>